<accession>A0A1I7ZKC4</accession>
<dbReference type="Proteomes" id="UP000095287">
    <property type="component" value="Unplaced"/>
</dbReference>
<evidence type="ECO:0000313" key="1">
    <source>
        <dbReference type="Proteomes" id="UP000095287"/>
    </source>
</evidence>
<keyword evidence="1" id="KW-1185">Reference proteome</keyword>
<evidence type="ECO:0000313" key="2">
    <source>
        <dbReference type="WBParaSite" id="L893_g27405.t1"/>
    </source>
</evidence>
<organism evidence="1 2">
    <name type="scientific">Steinernema glaseri</name>
    <dbReference type="NCBI Taxonomy" id="37863"/>
    <lineage>
        <taxon>Eukaryota</taxon>
        <taxon>Metazoa</taxon>
        <taxon>Ecdysozoa</taxon>
        <taxon>Nematoda</taxon>
        <taxon>Chromadorea</taxon>
        <taxon>Rhabditida</taxon>
        <taxon>Tylenchina</taxon>
        <taxon>Panagrolaimomorpha</taxon>
        <taxon>Strongyloidoidea</taxon>
        <taxon>Steinernematidae</taxon>
        <taxon>Steinernema</taxon>
    </lineage>
</organism>
<sequence length="152" mass="16691">METVEITCSYPNLTNLDQVLFDLPEGIRSALLCCLPTTPTSLEESNSLGKDSSSSWKLRRTLAETRINHHSAAFNMQMRLIVSDARVIQRSLAGDTPRGNSATPWSMAVALCFLCFDVRGEVLLDYSFMLESGGGFQSACTQTSAIPYLLMS</sequence>
<dbReference type="WBParaSite" id="L893_g27405.t1">
    <property type="protein sequence ID" value="L893_g27405.t1"/>
    <property type="gene ID" value="L893_g27405"/>
</dbReference>
<name>A0A1I7ZKC4_9BILA</name>
<dbReference type="AlphaFoldDB" id="A0A1I7ZKC4"/>
<proteinExistence type="predicted"/>
<protein>
    <submittedName>
        <fullName evidence="2">F-box domain-containing protein</fullName>
    </submittedName>
</protein>
<reference evidence="2" key="1">
    <citation type="submission" date="2016-11" db="UniProtKB">
        <authorList>
            <consortium name="WormBaseParasite"/>
        </authorList>
    </citation>
    <scope>IDENTIFICATION</scope>
</reference>